<keyword evidence="1" id="KW-0175">Coiled coil</keyword>
<accession>A0A4Q0PBX0</accession>
<keyword evidence="3" id="KW-1133">Transmembrane helix</keyword>
<protein>
    <submittedName>
        <fullName evidence="4">YtxH-like protein</fullName>
    </submittedName>
</protein>
<feature type="compositionally biased region" description="Basic and acidic residues" evidence="2">
    <location>
        <begin position="40"/>
        <end position="49"/>
    </location>
</feature>
<dbReference type="Gene3D" id="1.20.120.20">
    <property type="entry name" value="Apolipoprotein"/>
    <property type="match status" value="1"/>
</dbReference>
<dbReference type="SUPFAM" id="SSF58113">
    <property type="entry name" value="Apolipoprotein A-I"/>
    <property type="match status" value="1"/>
</dbReference>
<keyword evidence="5" id="KW-1185">Reference proteome</keyword>
<sequence length="127" mass="13717">MSKAGNTILALITGAAIGAGLGLLYAPESGDKTRKKISKNAKEAKRKLEQQINETSENLSASAKQAKKSFDAKLEDTLKTASTKADDILVTMERKLEELRSKNAKTASKVEEEVQDIKDINVPTAKV</sequence>
<evidence type="ECO:0000256" key="2">
    <source>
        <dbReference type="SAM" id="MobiDB-lite"/>
    </source>
</evidence>
<keyword evidence="3" id="KW-0812">Transmembrane</keyword>
<keyword evidence="3" id="KW-0472">Membrane</keyword>
<feature type="transmembrane region" description="Helical" evidence="3">
    <location>
        <begin position="6"/>
        <end position="26"/>
    </location>
</feature>
<organism evidence="4 5">
    <name type="scientific">Leeuwenhoekiella aequorea</name>
    <dbReference type="NCBI Taxonomy" id="283736"/>
    <lineage>
        <taxon>Bacteria</taxon>
        <taxon>Pseudomonadati</taxon>
        <taxon>Bacteroidota</taxon>
        <taxon>Flavobacteriia</taxon>
        <taxon>Flavobacteriales</taxon>
        <taxon>Flavobacteriaceae</taxon>
        <taxon>Leeuwenhoekiella</taxon>
    </lineage>
</organism>
<comment type="caution">
    <text evidence="4">The sequence shown here is derived from an EMBL/GenBank/DDBJ whole genome shotgun (WGS) entry which is preliminary data.</text>
</comment>
<dbReference type="Proteomes" id="UP000289238">
    <property type="component" value="Unassembled WGS sequence"/>
</dbReference>
<name>A0A4Q0PBX0_9FLAO</name>
<dbReference type="InterPro" id="IPR024623">
    <property type="entry name" value="YtxH"/>
</dbReference>
<evidence type="ECO:0000256" key="3">
    <source>
        <dbReference type="SAM" id="Phobius"/>
    </source>
</evidence>
<dbReference type="RefSeq" id="WP_128756079.1">
    <property type="nucleotide sequence ID" value="NZ_JASMRS010000001.1"/>
</dbReference>
<dbReference type="AlphaFoldDB" id="A0A4Q0PBX0"/>
<feature type="region of interest" description="Disordered" evidence="2">
    <location>
        <begin position="30"/>
        <end position="64"/>
    </location>
</feature>
<dbReference type="PANTHER" id="PTHR35792:SF2">
    <property type="entry name" value="GENERAL STRESS PROTEIN"/>
    <property type="match status" value="1"/>
</dbReference>
<dbReference type="EMBL" id="QOVM01000001">
    <property type="protein sequence ID" value="RXG24330.1"/>
    <property type="molecule type" value="Genomic_DNA"/>
</dbReference>
<proteinExistence type="predicted"/>
<dbReference type="OrthoDB" id="598035at2"/>
<feature type="compositionally biased region" description="Polar residues" evidence="2">
    <location>
        <begin position="50"/>
        <end position="63"/>
    </location>
</feature>
<evidence type="ECO:0000256" key="1">
    <source>
        <dbReference type="SAM" id="Coils"/>
    </source>
</evidence>
<dbReference type="PANTHER" id="PTHR35792">
    <property type="entry name" value="GENERAL STRESS PROTEIN"/>
    <property type="match status" value="1"/>
</dbReference>
<dbReference type="Pfam" id="PF12732">
    <property type="entry name" value="YtxH"/>
    <property type="match status" value="1"/>
</dbReference>
<evidence type="ECO:0000313" key="5">
    <source>
        <dbReference type="Proteomes" id="UP000289238"/>
    </source>
</evidence>
<feature type="coiled-coil region" evidence="1">
    <location>
        <begin position="89"/>
        <end position="116"/>
    </location>
</feature>
<reference evidence="4 5" key="1">
    <citation type="submission" date="2018-07" db="EMBL/GenBank/DDBJ databases">
        <title>Leeuwenhoekiella genomics.</title>
        <authorList>
            <person name="Tahon G."/>
            <person name="Willems A."/>
        </authorList>
    </citation>
    <scope>NUCLEOTIDE SEQUENCE [LARGE SCALE GENOMIC DNA]</scope>
    <source>
        <strain evidence="4 5">LMG 22550</strain>
    </source>
</reference>
<dbReference type="InterPro" id="IPR052928">
    <property type="entry name" value="Desiccation-related_membrane"/>
</dbReference>
<evidence type="ECO:0000313" key="4">
    <source>
        <dbReference type="EMBL" id="RXG24330.1"/>
    </source>
</evidence>
<gene>
    <name evidence="4" type="ORF">DSM00_118</name>
</gene>